<dbReference type="Pfam" id="PF07495">
    <property type="entry name" value="Y_Y_Y"/>
    <property type="match status" value="1"/>
</dbReference>
<feature type="non-terminal residue" evidence="2">
    <location>
        <position position="766"/>
    </location>
</feature>
<dbReference type="InterPro" id="IPR015943">
    <property type="entry name" value="WD40/YVTN_repeat-like_dom_sf"/>
</dbReference>
<evidence type="ECO:0000313" key="2">
    <source>
        <dbReference type="EMBL" id="HIX45068.1"/>
    </source>
</evidence>
<dbReference type="Gene3D" id="2.60.40.10">
    <property type="entry name" value="Immunoglobulins"/>
    <property type="match status" value="1"/>
</dbReference>
<accession>A0A9D2APG6</accession>
<organism evidence="2 3">
    <name type="scientific">Candidatus Barnesiella excrementipullorum</name>
    <dbReference type="NCBI Taxonomy" id="2838479"/>
    <lineage>
        <taxon>Bacteria</taxon>
        <taxon>Pseudomonadati</taxon>
        <taxon>Bacteroidota</taxon>
        <taxon>Bacteroidia</taxon>
        <taxon>Bacteroidales</taxon>
        <taxon>Barnesiellaceae</taxon>
        <taxon>Barnesiella</taxon>
    </lineage>
</organism>
<name>A0A9D2APG6_9BACT</name>
<dbReference type="Proteomes" id="UP000824246">
    <property type="component" value="Unassembled WGS sequence"/>
</dbReference>
<evidence type="ECO:0000313" key="3">
    <source>
        <dbReference type="Proteomes" id="UP000824246"/>
    </source>
</evidence>
<protein>
    <recommendedName>
        <fullName evidence="1">Two component regulator three Y domain-containing protein</fullName>
    </recommendedName>
</protein>
<reference evidence="2" key="1">
    <citation type="journal article" date="2021" name="PeerJ">
        <title>Extensive microbial diversity within the chicken gut microbiome revealed by metagenomics and culture.</title>
        <authorList>
            <person name="Gilroy R."/>
            <person name="Ravi A."/>
            <person name="Getino M."/>
            <person name="Pursley I."/>
            <person name="Horton D.L."/>
            <person name="Alikhan N.F."/>
            <person name="Baker D."/>
            <person name="Gharbi K."/>
            <person name="Hall N."/>
            <person name="Watson M."/>
            <person name="Adriaenssens E.M."/>
            <person name="Foster-Nyarko E."/>
            <person name="Jarju S."/>
            <person name="Secka A."/>
            <person name="Antonio M."/>
            <person name="Oren A."/>
            <person name="Chaudhuri R.R."/>
            <person name="La Ragione R."/>
            <person name="Hildebrand F."/>
            <person name="Pallen M.J."/>
        </authorList>
    </citation>
    <scope>NUCLEOTIDE SEQUENCE</scope>
    <source>
        <strain evidence="2">ChiHjej12B11-16260</strain>
    </source>
</reference>
<dbReference type="SUPFAM" id="SSF69322">
    <property type="entry name" value="Tricorn protease domain 2"/>
    <property type="match status" value="1"/>
</dbReference>
<gene>
    <name evidence="2" type="ORF">H9982_02480</name>
</gene>
<comment type="caution">
    <text evidence="2">The sequence shown here is derived from an EMBL/GenBank/DDBJ whole genome shotgun (WGS) entry which is preliminary data.</text>
</comment>
<proteinExistence type="predicted"/>
<sequence>MTTHTSIFYKIDIWYTILRTALAMLLVTATTGPVVALHPLVRNFPRAEYKAGTQNWDITQDNNLEVFFANNEGLLSFDGTNWRTLPIGNHTNVRAVLYDSISNRIYAGAFNELGYYAHDPATKHFTYYSLKEKIAEHERQFNEIWNIHRMDDRIFFQGDNVVMELNNDTIIRYNFNHKIETSAVIGHSLLIASQVDGIMMLNGKMFIPIPGSEQLYNKKVCAIIPYHNMPLFVTDFHGMYIFDGKEITAIKTPIDNFLKQNQAFCAATNGNKIVYGTVARGIIIHDLRNESYTYVNTFSGLQNNTVLSAKFDHLGNIWLGLDKGIDYVLDNSPIRSFFDSPNNIYGSGYTSLIKDSKLYLGTNQGLYSARYPIDNSPESLQLTTCLNSQVWTLKEIDGTVFCGNDYGAFVIEGNTPHFIPGTCGTWAFVKLHQMPGLILGSSYQGLYILKKQNGKWICSHYIKGFDSATGMIAEDIQGYVWISHWMNGVYRLKLNATADSIADIRLYDDKQGLAGKQNNTIHRIGNNMIFSAENGFFMYDPQTEGLLPHKELNNLFGKHPGNTLRLHVNPGNNIWAISPKYIATAISDPAGHYNLDTASFRPLLNKLIIGFEHLNFIDERLIILSTEDGFLWIDTYKSMPKLDKKAFHIKHIYSVNNNDSLLYDKNTDSQPLKISHKLNSLRFECAWPEYREGNAIRYSFMLENYDEQFSAPQTSNVYQYQQLRQGVYTLHVKAYNTYDSTEAQTSITFEILAPWYSSAPAIFAYT</sequence>
<dbReference type="AlphaFoldDB" id="A0A9D2APG6"/>
<feature type="domain" description="Two component regulator three Y" evidence="1">
    <location>
        <begin position="690"/>
        <end position="752"/>
    </location>
</feature>
<dbReference type="EMBL" id="DXFB01000063">
    <property type="protein sequence ID" value="HIX45068.1"/>
    <property type="molecule type" value="Genomic_DNA"/>
</dbReference>
<dbReference type="InterPro" id="IPR013783">
    <property type="entry name" value="Ig-like_fold"/>
</dbReference>
<evidence type="ECO:0000259" key="1">
    <source>
        <dbReference type="Pfam" id="PF07495"/>
    </source>
</evidence>
<dbReference type="InterPro" id="IPR011123">
    <property type="entry name" value="Y_Y_Y"/>
</dbReference>
<reference evidence="2" key="2">
    <citation type="submission" date="2021-04" db="EMBL/GenBank/DDBJ databases">
        <authorList>
            <person name="Gilroy R."/>
        </authorList>
    </citation>
    <scope>NUCLEOTIDE SEQUENCE</scope>
    <source>
        <strain evidence="2">ChiHjej12B11-16260</strain>
    </source>
</reference>
<dbReference type="Gene3D" id="2.130.10.10">
    <property type="entry name" value="YVTN repeat-like/Quinoprotein amine dehydrogenase"/>
    <property type="match status" value="2"/>
</dbReference>